<name>A0A4Y2GXC7_ARAVE</name>
<reference evidence="1 2" key="1">
    <citation type="journal article" date="2019" name="Sci. Rep.">
        <title>Orb-weaving spider Araneus ventricosus genome elucidates the spidroin gene catalogue.</title>
        <authorList>
            <person name="Kono N."/>
            <person name="Nakamura H."/>
            <person name="Ohtoshi R."/>
            <person name="Moran D.A.P."/>
            <person name="Shinohara A."/>
            <person name="Yoshida Y."/>
            <person name="Fujiwara M."/>
            <person name="Mori M."/>
            <person name="Tomita M."/>
            <person name="Arakawa K."/>
        </authorList>
    </citation>
    <scope>NUCLEOTIDE SEQUENCE [LARGE SCALE GENOMIC DNA]</scope>
</reference>
<comment type="caution">
    <text evidence="1">The sequence shown here is derived from an EMBL/GenBank/DDBJ whole genome shotgun (WGS) entry which is preliminary data.</text>
</comment>
<sequence>MLSRLQMYDIKLTNAYVVPDVLFHDALCCIGHNGAATSTTILSFPGPLKLVADEQMEEVRVVLENDNSTATSLIEDFSKTTTSQDILEEISPLPSSSNKDRKRKKLVQVKISKLITPRKSKEDFESKNGPKI</sequence>
<protein>
    <submittedName>
        <fullName evidence="1">Uncharacterized protein</fullName>
    </submittedName>
</protein>
<dbReference type="Proteomes" id="UP000499080">
    <property type="component" value="Unassembled WGS sequence"/>
</dbReference>
<proteinExistence type="predicted"/>
<organism evidence="1 2">
    <name type="scientific">Araneus ventricosus</name>
    <name type="common">Orbweaver spider</name>
    <name type="synonym">Epeira ventricosa</name>
    <dbReference type="NCBI Taxonomy" id="182803"/>
    <lineage>
        <taxon>Eukaryota</taxon>
        <taxon>Metazoa</taxon>
        <taxon>Ecdysozoa</taxon>
        <taxon>Arthropoda</taxon>
        <taxon>Chelicerata</taxon>
        <taxon>Arachnida</taxon>
        <taxon>Araneae</taxon>
        <taxon>Araneomorphae</taxon>
        <taxon>Entelegynae</taxon>
        <taxon>Araneoidea</taxon>
        <taxon>Araneidae</taxon>
        <taxon>Araneus</taxon>
    </lineage>
</organism>
<evidence type="ECO:0000313" key="1">
    <source>
        <dbReference type="EMBL" id="GBM58410.1"/>
    </source>
</evidence>
<keyword evidence="2" id="KW-1185">Reference proteome</keyword>
<dbReference type="EMBL" id="BGPR01001633">
    <property type="protein sequence ID" value="GBM58410.1"/>
    <property type="molecule type" value="Genomic_DNA"/>
</dbReference>
<dbReference type="AlphaFoldDB" id="A0A4Y2GXC7"/>
<evidence type="ECO:0000313" key="2">
    <source>
        <dbReference type="Proteomes" id="UP000499080"/>
    </source>
</evidence>
<accession>A0A4Y2GXC7</accession>
<gene>
    <name evidence="1" type="ORF">AVEN_63772_1</name>
</gene>